<accession>A0A2V0R990</accession>
<dbReference type="AlphaFoldDB" id="A0A2V0R990"/>
<sequence>MSMLLDINVKPRKRNGFRNASAPFMLKCLSKETISRLRKSEVGQGVEPATPTMARRRDQLANDIGISPELMEQEIGKLFYELNNEIHPGVLNESEISKSKGAFDLRSVICEKLAEDASKPVLTEDDRLETIAYHTILIRIYEKTNPTVKYTDSSKIIKHGDGMLVFGGTRLLNYLYVPGDVRRIYDNVKFKLHNKDDAVILSSSVTMSSDRMTMAINVDVSNEHTHDLISKIRMTNYITYGDRNVVAPFIIESMGLDRGTIVIHLFTNSIGEALTHWMDDCTRLFLRMFASVVNTLKTQENGEAYYSPGLGGQLPIDFFRALRGTIEAINDNGNIERISISTVVYELFSAYAASTDGTLSNRRLRSVFGGFQHLESFLKSFITLFGCFDRFNRIASYNKLDERGTMKPYEERKRTSDMVADMMNKEVGLTELTRTVVESADKILARLRTGGEEFLKLAVNEANVHITNMSNYMR</sequence>
<organism evidence="1">
    <name type="scientific">viral metagenome</name>
    <dbReference type="NCBI Taxonomy" id="1070528"/>
    <lineage>
        <taxon>unclassified sequences</taxon>
        <taxon>metagenomes</taxon>
        <taxon>organismal metagenomes</taxon>
    </lineage>
</organism>
<proteinExistence type="predicted"/>
<name>A0A2V0R990_9ZZZZ</name>
<comment type="caution">
    <text evidence="1">The sequence shown here is derived from an EMBL/GenBank/DDBJ whole genome shotgun (WGS) entry which is preliminary data.</text>
</comment>
<protein>
    <submittedName>
        <fullName evidence="1">Uncharacterized protein</fullName>
    </submittedName>
</protein>
<reference evidence="1" key="1">
    <citation type="submission" date="2017-04" db="EMBL/GenBank/DDBJ databases">
        <title>Unveiling RNA virosphere associated with marine microorganisms.</title>
        <authorList>
            <person name="Urayama S."/>
            <person name="Takaki Y."/>
            <person name="Nishi S."/>
            <person name="Yoshida Y."/>
            <person name="Deguchi S."/>
            <person name="Takai K."/>
            <person name="Nunoura T."/>
        </authorList>
    </citation>
    <scope>NUCLEOTIDE SEQUENCE</scope>
</reference>
<dbReference type="EMBL" id="BDQA01000392">
    <property type="protein sequence ID" value="GBH21859.1"/>
    <property type="molecule type" value="Genomic_RNA"/>
</dbReference>
<evidence type="ECO:0000313" key="1">
    <source>
        <dbReference type="EMBL" id="GBH21859.1"/>
    </source>
</evidence>